<proteinExistence type="inferred from homology"/>
<gene>
    <name evidence="5" type="ORF">HJ588_08340</name>
</gene>
<comment type="similarity">
    <text evidence="1 2">Belongs to the small heat shock protein (HSP20) family.</text>
</comment>
<evidence type="ECO:0000259" key="4">
    <source>
        <dbReference type="PROSITE" id="PS01031"/>
    </source>
</evidence>
<accession>A0A849AR89</accession>
<dbReference type="InterPro" id="IPR031107">
    <property type="entry name" value="Small_HSP"/>
</dbReference>
<evidence type="ECO:0000313" key="5">
    <source>
        <dbReference type="EMBL" id="NNG39282.1"/>
    </source>
</evidence>
<dbReference type="InterPro" id="IPR002068">
    <property type="entry name" value="A-crystallin/Hsp20_dom"/>
</dbReference>
<keyword evidence="6" id="KW-1185">Reference proteome</keyword>
<evidence type="ECO:0000313" key="6">
    <source>
        <dbReference type="Proteomes" id="UP000557772"/>
    </source>
</evidence>
<protein>
    <submittedName>
        <fullName evidence="5">Hsp20/alpha crystallin family protein</fullName>
    </submittedName>
</protein>
<evidence type="ECO:0000256" key="2">
    <source>
        <dbReference type="RuleBase" id="RU003616"/>
    </source>
</evidence>
<dbReference type="EMBL" id="JABENB010000001">
    <property type="protein sequence ID" value="NNG39282.1"/>
    <property type="molecule type" value="Genomic_DNA"/>
</dbReference>
<sequence length="164" mass="18194">MRSDSISDLDALARNLLGMRDGSARSPQFMPIDLYRVEDHYVLHADLPGMDPGSIDVNVDRGVLTLTAHRTPPPEHDVQWLASERFAGVYRRQVSLGDEIDTERIEASYDNGVLNLTIPLHERAKPRRIQVAHSSTGDQRVVTSTTTPQTPERGGDHQQATDAS</sequence>
<feature type="compositionally biased region" description="Polar residues" evidence="3">
    <location>
        <begin position="132"/>
        <end position="150"/>
    </location>
</feature>
<dbReference type="SUPFAM" id="SSF49764">
    <property type="entry name" value="HSP20-like chaperones"/>
    <property type="match status" value="1"/>
</dbReference>
<dbReference type="PROSITE" id="PS01031">
    <property type="entry name" value="SHSP"/>
    <property type="match status" value="1"/>
</dbReference>
<dbReference type="PANTHER" id="PTHR11527">
    <property type="entry name" value="HEAT-SHOCK PROTEIN 20 FAMILY MEMBER"/>
    <property type="match status" value="1"/>
</dbReference>
<comment type="caution">
    <text evidence="5">The sequence shown here is derived from an EMBL/GenBank/DDBJ whole genome shotgun (WGS) entry which is preliminary data.</text>
</comment>
<dbReference type="CDD" id="cd06464">
    <property type="entry name" value="ACD_sHsps-like"/>
    <property type="match status" value="1"/>
</dbReference>
<dbReference type="Proteomes" id="UP000557772">
    <property type="component" value="Unassembled WGS sequence"/>
</dbReference>
<dbReference type="Gene3D" id="2.60.40.790">
    <property type="match status" value="1"/>
</dbReference>
<dbReference type="Pfam" id="PF00011">
    <property type="entry name" value="HSP20"/>
    <property type="match status" value="1"/>
</dbReference>
<dbReference type="InterPro" id="IPR008978">
    <property type="entry name" value="HSP20-like_chaperone"/>
</dbReference>
<feature type="region of interest" description="Disordered" evidence="3">
    <location>
        <begin position="131"/>
        <end position="164"/>
    </location>
</feature>
<evidence type="ECO:0000256" key="1">
    <source>
        <dbReference type="PROSITE-ProRule" id="PRU00285"/>
    </source>
</evidence>
<name>A0A849AR89_9MICO</name>
<dbReference type="AlphaFoldDB" id="A0A849AR89"/>
<organism evidence="5 6">
    <name type="scientific">Flexivirga aerilata</name>
    <dbReference type="NCBI Taxonomy" id="1656889"/>
    <lineage>
        <taxon>Bacteria</taxon>
        <taxon>Bacillati</taxon>
        <taxon>Actinomycetota</taxon>
        <taxon>Actinomycetes</taxon>
        <taxon>Micrococcales</taxon>
        <taxon>Dermacoccaceae</taxon>
        <taxon>Flexivirga</taxon>
    </lineage>
</organism>
<feature type="domain" description="SHSP" evidence="4">
    <location>
        <begin position="23"/>
        <end position="134"/>
    </location>
</feature>
<reference evidence="5 6" key="1">
    <citation type="submission" date="2020-05" db="EMBL/GenBank/DDBJ databases">
        <title>Flexivirga sp. ID2601S isolated from air conditioner.</title>
        <authorList>
            <person name="Kim D.H."/>
        </authorList>
    </citation>
    <scope>NUCLEOTIDE SEQUENCE [LARGE SCALE GENOMIC DNA]</scope>
    <source>
        <strain evidence="5 6">ID2601S</strain>
    </source>
</reference>
<evidence type="ECO:0000256" key="3">
    <source>
        <dbReference type="SAM" id="MobiDB-lite"/>
    </source>
</evidence>